<evidence type="ECO:0000259" key="2">
    <source>
        <dbReference type="PROSITE" id="PS50887"/>
    </source>
</evidence>
<dbReference type="Proteomes" id="UP000247811">
    <property type="component" value="Unassembled WGS sequence"/>
</dbReference>
<name>A0A318H6I3_9BURK</name>
<dbReference type="PANTHER" id="PTHR33121">
    <property type="entry name" value="CYCLIC DI-GMP PHOSPHODIESTERASE PDEF"/>
    <property type="match status" value="1"/>
</dbReference>
<dbReference type="Gene3D" id="3.30.70.270">
    <property type="match status" value="1"/>
</dbReference>
<evidence type="ECO:0000313" key="4">
    <source>
        <dbReference type="Proteomes" id="UP000247811"/>
    </source>
</evidence>
<dbReference type="GO" id="GO:0071111">
    <property type="term" value="F:cyclic-guanylate-specific phosphodiesterase activity"/>
    <property type="evidence" value="ECO:0007669"/>
    <property type="project" value="InterPro"/>
</dbReference>
<reference evidence="3 4" key="1">
    <citation type="submission" date="2018-05" db="EMBL/GenBank/DDBJ databases">
        <title>Genomic Encyclopedia of Type Strains, Phase IV (KMG-IV): sequencing the most valuable type-strain genomes for metagenomic binning, comparative biology and taxonomic classification.</title>
        <authorList>
            <person name="Goeker M."/>
        </authorList>
    </citation>
    <scope>NUCLEOTIDE SEQUENCE [LARGE SCALE GENOMIC DNA]</scope>
    <source>
        <strain evidence="3 4">DSM 566</strain>
    </source>
</reference>
<dbReference type="AlphaFoldDB" id="A0A318H6I3"/>
<comment type="caution">
    <text evidence="3">The sequence shown here is derived from an EMBL/GenBank/DDBJ whole genome shotgun (WGS) entry which is preliminary data.</text>
</comment>
<sequence>MVALNNMTASLSILQIGSFELTQANSAFGPGQWQHCADLAAAQAVLAETTPDALLVHCADAQALEELLAWPALSQASLDSGVVVIAPAPTPGMASRLLQAGVQDIVARSQADPDLLMRTLWMAAQRKQAEQHLRRAWSIDLATGLPNQAQLVDLLGQLCALREREPAHMALLVLRIEGLSSAQSHMGAEMARALRRKIAVRLRAGVRSSDLVCALGNDAYAVLLPRTESDNDARRVATKLSQLVTQPYTAGGQAAVVSVATGLSHYPTDGRTAEDLLRRALSSAALQRGAGRTSLGRQVERAGAPAANDD</sequence>
<evidence type="ECO:0000256" key="1">
    <source>
        <dbReference type="SAM" id="MobiDB-lite"/>
    </source>
</evidence>
<dbReference type="NCBIfam" id="TIGR00254">
    <property type="entry name" value="GGDEF"/>
    <property type="match status" value="1"/>
</dbReference>
<feature type="region of interest" description="Disordered" evidence="1">
    <location>
        <begin position="289"/>
        <end position="310"/>
    </location>
</feature>
<dbReference type="EMBL" id="QJJS01000003">
    <property type="protein sequence ID" value="PXW98058.1"/>
    <property type="molecule type" value="Genomic_DNA"/>
</dbReference>
<dbReference type="SUPFAM" id="SSF55073">
    <property type="entry name" value="Nucleotide cyclase"/>
    <property type="match status" value="1"/>
</dbReference>
<dbReference type="Pfam" id="PF00990">
    <property type="entry name" value="GGDEF"/>
    <property type="match status" value="1"/>
</dbReference>
<dbReference type="CDD" id="cd01949">
    <property type="entry name" value="GGDEF"/>
    <property type="match status" value="1"/>
</dbReference>
<keyword evidence="4" id="KW-1185">Reference proteome</keyword>
<proteinExistence type="predicted"/>
<evidence type="ECO:0000313" key="3">
    <source>
        <dbReference type="EMBL" id="PXW98058.1"/>
    </source>
</evidence>
<accession>A0A318H6I3</accession>
<dbReference type="InterPro" id="IPR050706">
    <property type="entry name" value="Cyclic-di-GMP_PDE-like"/>
</dbReference>
<dbReference type="InterPro" id="IPR029787">
    <property type="entry name" value="Nucleotide_cyclase"/>
</dbReference>
<dbReference type="PROSITE" id="PS50887">
    <property type="entry name" value="GGDEF"/>
    <property type="match status" value="1"/>
</dbReference>
<gene>
    <name evidence="3" type="ORF">C7444_103151</name>
</gene>
<dbReference type="PANTHER" id="PTHR33121:SF70">
    <property type="entry name" value="SIGNALING PROTEIN YKOW"/>
    <property type="match status" value="1"/>
</dbReference>
<protein>
    <submittedName>
        <fullName evidence="3">Diguanylate cyclase (GGDEF)-like protein</fullName>
    </submittedName>
</protein>
<dbReference type="InterPro" id="IPR043128">
    <property type="entry name" value="Rev_trsase/Diguanyl_cyclase"/>
</dbReference>
<dbReference type="InterPro" id="IPR000160">
    <property type="entry name" value="GGDEF_dom"/>
</dbReference>
<feature type="domain" description="GGDEF" evidence="2">
    <location>
        <begin position="167"/>
        <end position="300"/>
    </location>
</feature>
<organism evidence="3 4">
    <name type="scientific">Sphaerotilus hippei</name>
    <dbReference type="NCBI Taxonomy" id="744406"/>
    <lineage>
        <taxon>Bacteria</taxon>
        <taxon>Pseudomonadati</taxon>
        <taxon>Pseudomonadota</taxon>
        <taxon>Betaproteobacteria</taxon>
        <taxon>Burkholderiales</taxon>
        <taxon>Sphaerotilaceae</taxon>
        <taxon>Sphaerotilus</taxon>
    </lineage>
</organism>
<dbReference type="SMART" id="SM00267">
    <property type="entry name" value="GGDEF"/>
    <property type="match status" value="1"/>
</dbReference>